<dbReference type="GO" id="GO:0005634">
    <property type="term" value="C:nucleus"/>
    <property type="evidence" value="ECO:0007669"/>
    <property type="project" value="UniProtKB-SubCell"/>
</dbReference>
<sequence>MKRGKLRLNQIEDKSSRQVTFSKRRNGLMKKARELSILCDVEAALFIFSSTGKLYEYCSSDSTGKLLERYRRHASKKVVCNSSDQKKKYDAECSDHQTQANLLQMIQRKIEAQNIEQLNMIELTRLEKELDALYIETRFHKEKQLSAEKTFMEEMTAMINESPELALPSSGTELQELHTQEKQLSEEKAFMEEMAAMIMENPDFASPSSGAELLELHTEEKQLSEEKTFMEEMAAMIPDYPSPSFGTELLELYTHGINYATPLQQGMPHLY</sequence>
<evidence type="ECO:0000256" key="3">
    <source>
        <dbReference type="ARBA" id="ARBA00023125"/>
    </source>
</evidence>
<dbReference type="EMBL" id="JAXUIC010000002">
    <property type="protein sequence ID" value="KAK4603259.1"/>
    <property type="molecule type" value="Genomic_DNA"/>
</dbReference>
<evidence type="ECO:0000256" key="4">
    <source>
        <dbReference type="ARBA" id="ARBA00023163"/>
    </source>
</evidence>
<dbReference type="AlphaFoldDB" id="A0AAN7G6M7"/>
<dbReference type="Proteomes" id="UP001324115">
    <property type="component" value="Unassembled WGS sequence"/>
</dbReference>
<evidence type="ECO:0000256" key="5">
    <source>
        <dbReference type="ARBA" id="ARBA00023242"/>
    </source>
</evidence>
<dbReference type="InterPro" id="IPR002100">
    <property type="entry name" value="TF_MADSbox"/>
</dbReference>
<dbReference type="CDD" id="cd00265">
    <property type="entry name" value="MADS_MEF2_like"/>
    <property type="match status" value="1"/>
</dbReference>
<dbReference type="GO" id="GO:0046983">
    <property type="term" value="F:protein dimerization activity"/>
    <property type="evidence" value="ECO:0007669"/>
    <property type="project" value="InterPro"/>
</dbReference>
<dbReference type="InterPro" id="IPR036879">
    <property type="entry name" value="TF_MADSbox_sf"/>
</dbReference>
<gene>
    <name evidence="7" type="ORF">RGQ29_011983</name>
</gene>
<comment type="caution">
    <text evidence="7">The sequence shown here is derived from an EMBL/GenBank/DDBJ whole genome shotgun (WGS) entry which is preliminary data.</text>
</comment>
<dbReference type="GO" id="GO:0000977">
    <property type="term" value="F:RNA polymerase II transcription regulatory region sequence-specific DNA binding"/>
    <property type="evidence" value="ECO:0007669"/>
    <property type="project" value="InterPro"/>
</dbReference>
<keyword evidence="5" id="KW-0539">Nucleus</keyword>
<dbReference type="SMART" id="SM00432">
    <property type="entry name" value="MADS"/>
    <property type="match status" value="1"/>
</dbReference>
<comment type="subcellular location">
    <subcellularLocation>
        <location evidence="1">Nucleus</location>
    </subcellularLocation>
</comment>
<evidence type="ECO:0000259" key="6">
    <source>
        <dbReference type="PROSITE" id="PS50066"/>
    </source>
</evidence>
<organism evidence="7 8">
    <name type="scientific">Quercus rubra</name>
    <name type="common">Northern red oak</name>
    <name type="synonym">Quercus borealis</name>
    <dbReference type="NCBI Taxonomy" id="3512"/>
    <lineage>
        <taxon>Eukaryota</taxon>
        <taxon>Viridiplantae</taxon>
        <taxon>Streptophyta</taxon>
        <taxon>Embryophyta</taxon>
        <taxon>Tracheophyta</taxon>
        <taxon>Spermatophyta</taxon>
        <taxon>Magnoliopsida</taxon>
        <taxon>eudicotyledons</taxon>
        <taxon>Gunneridae</taxon>
        <taxon>Pentapetalae</taxon>
        <taxon>rosids</taxon>
        <taxon>fabids</taxon>
        <taxon>Fagales</taxon>
        <taxon>Fagaceae</taxon>
        <taxon>Quercus</taxon>
    </lineage>
</organism>
<evidence type="ECO:0000256" key="2">
    <source>
        <dbReference type="ARBA" id="ARBA00023015"/>
    </source>
</evidence>
<dbReference type="PRINTS" id="PR00404">
    <property type="entry name" value="MADSDOMAIN"/>
</dbReference>
<keyword evidence="3" id="KW-0238">DNA-binding</keyword>
<dbReference type="SUPFAM" id="SSF55455">
    <property type="entry name" value="SRF-like"/>
    <property type="match status" value="1"/>
</dbReference>
<dbReference type="Gene3D" id="3.40.1810.10">
    <property type="entry name" value="Transcription factor, MADS-box"/>
    <property type="match status" value="1"/>
</dbReference>
<dbReference type="InterPro" id="IPR033896">
    <property type="entry name" value="MEF2-like_N"/>
</dbReference>
<dbReference type="PROSITE" id="PS50066">
    <property type="entry name" value="MADS_BOX_2"/>
    <property type="match status" value="1"/>
</dbReference>
<keyword evidence="4" id="KW-0804">Transcription</keyword>
<dbReference type="GO" id="GO:0045944">
    <property type="term" value="P:positive regulation of transcription by RNA polymerase II"/>
    <property type="evidence" value="ECO:0007669"/>
    <property type="project" value="InterPro"/>
</dbReference>
<evidence type="ECO:0000256" key="1">
    <source>
        <dbReference type="ARBA" id="ARBA00004123"/>
    </source>
</evidence>
<feature type="domain" description="MADS-box" evidence="6">
    <location>
        <begin position="1"/>
        <end position="61"/>
    </location>
</feature>
<evidence type="ECO:0000313" key="8">
    <source>
        <dbReference type="Proteomes" id="UP001324115"/>
    </source>
</evidence>
<dbReference type="Pfam" id="PF00319">
    <property type="entry name" value="SRF-TF"/>
    <property type="match status" value="1"/>
</dbReference>
<evidence type="ECO:0000313" key="7">
    <source>
        <dbReference type="EMBL" id="KAK4603259.1"/>
    </source>
</evidence>
<dbReference type="InterPro" id="IPR050142">
    <property type="entry name" value="MADS-box/MEF2_TF"/>
</dbReference>
<name>A0AAN7G6M7_QUERU</name>
<accession>A0AAN7G6M7</accession>
<protein>
    <recommendedName>
        <fullName evidence="6">MADS-box domain-containing protein</fullName>
    </recommendedName>
</protein>
<keyword evidence="2" id="KW-0805">Transcription regulation</keyword>
<proteinExistence type="predicted"/>
<dbReference type="PANTHER" id="PTHR48019">
    <property type="entry name" value="SERUM RESPONSE FACTOR HOMOLOG"/>
    <property type="match status" value="1"/>
</dbReference>
<reference evidence="7 8" key="1">
    <citation type="journal article" date="2023" name="G3 (Bethesda)">
        <title>A haplotype-resolved chromosome-scale genome for Quercus rubra L. provides insights into the genetics of adaptive traits for red oak species.</title>
        <authorList>
            <person name="Kapoor B."/>
            <person name="Jenkins J."/>
            <person name="Schmutz J."/>
            <person name="Zhebentyayeva T."/>
            <person name="Kuelheim C."/>
            <person name="Coggeshall M."/>
            <person name="Heim C."/>
            <person name="Lasky J.R."/>
            <person name="Leites L."/>
            <person name="Islam-Faridi N."/>
            <person name="Romero-Severson J."/>
            <person name="DeLeo V.L."/>
            <person name="Lucas S.M."/>
            <person name="Lazic D."/>
            <person name="Gailing O."/>
            <person name="Carlson J."/>
            <person name="Staton M."/>
        </authorList>
    </citation>
    <scope>NUCLEOTIDE SEQUENCE [LARGE SCALE GENOMIC DNA]</scope>
    <source>
        <strain evidence="7">Pseudo-F2</strain>
    </source>
</reference>
<keyword evidence="8" id="KW-1185">Reference proteome</keyword>